<keyword evidence="3" id="KW-1185">Reference proteome</keyword>
<comment type="caution">
    <text evidence="2">The sequence shown here is derived from an EMBL/GenBank/DDBJ whole genome shotgun (WGS) entry which is preliminary data.</text>
</comment>
<accession>A0A926HY03</accession>
<keyword evidence="1" id="KW-1133">Transmembrane helix</keyword>
<dbReference type="AlphaFoldDB" id="A0A926HY03"/>
<evidence type="ECO:0000313" key="2">
    <source>
        <dbReference type="EMBL" id="MBC8540589.1"/>
    </source>
</evidence>
<feature type="transmembrane region" description="Helical" evidence="1">
    <location>
        <begin position="7"/>
        <end position="29"/>
    </location>
</feature>
<gene>
    <name evidence="2" type="ORF">H8698_06330</name>
</gene>
<proteinExistence type="predicted"/>
<sequence>MNQRKKAVLKILGICGFGFILALMFFLHANIRLSRDDFFYYPFLKHGMTEFFNRLKLHYQNTNGRLLVHSVCAAFLNYNLWTFRLFNIASILLFSWLLANLFEQDVNRRAGMFLTALSGFWLMGGFTAAEAVTWVSGSFNYILPALLLISYLYFLTNATNAKGYLLTFVLCLLSSVTTEITSALTLLLSIVLLFSSHKKNSLIPPFFLANMLAALAGFLFLVCSPGMHTRTAAVSSLAQAMKQMLIHFTTFSQMCWEPGGIGGMLIFSAISCGICAYKTLKRKLLSGTMFFIAAMAVLTNLGVVYSARCYIVFDLCYFAALIWFGVLLCRQGETKVLLAAICFAAAFAIMCASGIVGFRMLFLPAMCLLVIGLCALSLAQLSLGAISVGCAIMVVVSGVQVLCLAKINQKNAAVWDENQKTIERYDGGSLALQSVPDEFYFQGGVPVDNNFGHDYLAEFGIDDEVQSYAVEKQYYTAVDGQNAVVTDKVIRRYDDYYISFERLAEYLNEPHAWRYETSEIRHRGELYRFHYGARSVLTSYVGGRSQKLSDPVRIVDSDLKISVSDANRLFHLNLTIK</sequence>
<feature type="transmembrane region" description="Helical" evidence="1">
    <location>
        <begin position="81"/>
        <end position="99"/>
    </location>
</feature>
<name>A0A926HY03_9FIRM</name>
<dbReference type="InterPro" id="IPR045691">
    <property type="entry name" value="DUF6056"/>
</dbReference>
<reference evidence="2" key="1">
    <citation type="submission" date="2020-08" db="EMBL/GenBank/DDBJ databases">
        <title>Genome public.</title>
        <authorList>
            <person name="Liu C."/>
            <person name="Sun Q."/>
        </authorList>
    </citation>
    <scope>NUCLEOTIDE SEQUENCE</scope>
    <source>
        <strain evidence="2">H8</strain>
    </source>
</reference>
<dbReference type="Proteomes" id="UP000611762">
    <property type="component" value="Unassembled WGS sequence"/>
</dbReference>
<feature type="transmembrane region" description="Helical" evidence="1">
    <location>
        <begin position="336"/>
        <end position="355"/>
    </location>
</feature>
<dbReference type="EMBL" id="JACRSU010000002">
    <property type="protein sequence ID" value="MBC8540589.1"/>
    <property type="molecule type" value="Genomic_DNA"/>
</dbReference>
<feature type="transmembrane region" description="Helical" evidence="1">
    <location>
        <begin position="163"/>
        <end position="196"/>
    </location>
</feature>
<feature type="transmembrane region" description="Helical" evidence="1">
    <location>
        <begin position="138"/>
        <end position="156"/>
    </location>
</feature>
<dbReference type="RefSeq" id="WP_249311758.1">
    <property type="nucleotide sequence ID" value="NZ_JACRSU010000002.1"/>
</dbReference>
<evidence type="ECO:0000256" key="1">
    <source>
        <dbReference type="SAM" id="Phobius"/>
    </source>
</evidence>
<feature type="transmembrane region" description="Helical" evidence="1">
    <location>
        <begin position="111"/>
        <end position="132"/>
    </location>
</feature>
<protein>
    <submittedName>
        <fullName evidence="2">Uncharacterized protein</fullName>
    </submittedName>
</protein>
<feature type="transmembrane region" description="Helical" evidence="1">
    <location>
        <begin position="284"/>
        <end position="304"/>
    </location>
</feature>
<keyword evidence="1" id="KW-0812">Transmembrane</keyword>
<keyword evidence="1" id="KW-0472">Membrane</keyword>
<feature type="transmembrane region" description="Helical" evidence="1">
    <location>
        <begin position="310"/>
        <end position="329"/>
    </location>
</feature>
<evidence type="ECO:0000313" key="3">
    <source>
        <dbReference type="Proteomes" id="UP000611762"/>
    </source>
</evidence>
<feature type="transmembrane region" description="Helical" evidence="1">
    <location>
        <begin position="202"/>
        <end position="222"/>
    </location>
</feature>
<organism evidence="2 3">
    <name type="scientific">Congzhengia minquanensis</name>
    <dbReference type="NCBI Taxonomy" id="2763657"/>
    <lineage>
        <taxon>Bacteria</taxon>
        <taxon>Bacillati</taxon>
        <taxon>Bacillota</taxon>
        <taxon>Clostridia</taxon>
        <taxon>Eubacteriales</taxon>
        <taxon>Oscillospiraceae</taxon>
        <taxon>Congzhengia</taxon>
    </lineage>
</organism>
<dbReference type="Pfam" id="PF19528">
    <property type="entry name" value="DUF6056"/>
    <property type="match status" value="1"/>
</dbReference>
<feature type="transmembrane region" description="Helical" evidence="1">
    <location>
        <begin position="386"/>
        <end position="407"/>
    </location>
</feature>